<keyword evidence="2" id="KW-0812">Transmembrane</keyword>
<evidence type="ECO:0000256" key="2">
    <source>
        <dbReference type="SAM" id="Phobius"/>
    </source>
</evidence>
<evidence type="ECO:0000313" key="4">
    <source>
        <dbReference type="Proteomes" id="UP000604273"/>
    </source>
</evidence>
<feature type="region of interest" description="Disordered" evidence="1">
    <location>
        <begin position="1"/>
        <end position="26"/>
    </location>
</feature>
<dbReference type="Proteomes" id="UP000604273">
    <property type="component" value="Unassembled WGS sequence"/>
</dbReference>
<protein>
    <submittedName>
        <fullName evidence="3">Uncharacterized protein</fullName>
    </submittedName>
</protein>
<evidence type="ECO:0000256" key="1">
    <source>
        <dbReference type="SAM" id="MobiDB-lite"/>
    </source>
</evidence>
<reference evidence="3" key="1">
    <citation type="journal article" date="2020" name="BMC Genomics">
        <title>Correction to: Identification and distribution of gene clusters required for synthesis of sphingolipid metabolism inhibitors in diverse species of the filamentous fungus Fusarium.</title>
        <authorList>
            <person name="Kim H.S."/>
            <person name="Lohmar J.M."/>
            <person name="Busman M."/>
            <person name="Brown D.W."/>
            <person name="Naumann T.A."/>
            <person name="Divon H.H."/>
            <person name="Lysoe E."/>
            <person name="Uhlig S."/>
            <person name="Proctor R.H."/>
        </authorList>
    </citation>
    <scope>NUCLEOTIDE SEQUENCE</scope>
    <source>
        <strain evidence="3">NRRL 45417</strain>
    </source>
</reference>
<keyword evidence="2" id="KW-0472">Membrane</keyword>
<keyword evidence="2" id="KW-1133">Transmembrane helix</keyword>
<dbReference type="AlphaFoldDB" id="A0A8H4T4Y5"/>
<proteinExistence type="predicted"/>
<reference evidence="3" key="2">
    <citation type="submission" date="2020-05" db="EMBL/GenBank/DDBJ databases">
        <authorList>
            <person name="Kim H.-S."/>
            <person name="Proctor R.H."/>
            <person name="Brown D.W."/>
        </authorList>
    </citation>
    <scope>NUCLEOTIDE SEQUENCE</scope>
    <source>
        <strain evidence="3">NRRL 45417</strain>
    </source>
</reference>
<comment type="caution">
    <text evidence="3">The sequence shown here is derived from an EMBL/GenBank/DDBJ whole genome shotgun (WGS) entry which is preliminary data.</text>
</comment>
<evidence type="ECO:0000313" key="3">
    <source>
        <dbReference type="EMBL" id="KAF4951308.1"/>
    </source>
</evidence>
<dbReference type="OrthoDB" id="2444812at2759"/>
<sequence>MTHPGQPQYANLQDSRPSLPDKEKKSSTVLPAAGGFAFGGAAGYFVKERIDKGKAKKHGRTADDFSDFAHFPEWEVNLECHICDQVISGP</sequence>
<gene>
    <name evidence="3" type="ORF">FGADI_7506</name>
</gene>
<name>A0A8H4T4Y5_9HYPO</name>
<keyword evidence="4" id="KW-1185">Reference proteome</keyword>
<dbReference type="EMBL" id="JABFAI010000179">
    <property type="protein sequence ID" value="KAF4951308.1"/>
    <property type="molecule type" value="Genomic_DNA"/>
</dbReference>
<feature type="transmembrane region" description="Helical" evidence="2">
    <location>
        <begin position="28"/>
        <end position="46"/>
    </location>
</feature>
<organism evidence="3 4">
    <name type="scientific">Fusarium gaditjirri</name>
    <dbReference type="NCBI Taxonomy" id="282569"/>
    <lineage>
        <taxon>Eukaryota</taxon>
        <taxon>Fungi</taxon>
        <taxon>Dikarya</taxon>
        <taxon>Ascomycota</taxon>
        <taxon>Pezizomycotina</taxon>
        <taxon>Sordariomycetes</taxon>
        <taxon>Hypocreomycetidae</taxon>
        <taxon>Hypocreales</taxon>
        <taxon>Nectriaceae</taxon>
        <taxon>Fusarium</taxon>
        <taxon>Fusarium nisikadoi species complex</taxon>
    </lineage>
</organism>
<accession>A0A8H4T4Y5</accession>